<dbReference type="GO" id="GO:0016301">
    <property type="term" value="F:kinase activity"/>
    <property type="evidence" value="ECO:0007669"/>
    <property type="project" value="UniProtKB-KW"/>
</dbReference>
<proteinExistence type="inferred from homology"/>
<dbReference type="Gene3D" id="1.10.10.10">
    <property type="entry name" value="Winged helix-like DNA-binding domain superfamily/Winged helix DNA-binding domain"/>
    <property type="match status" value="1"/>
</dbReference>
<dbReference type="Gene3D" id="3.30.420.40">
    <property type="match status" value="2"/>
</dbReference>
<reference evidence="2 3" key="1">
    <citation type="submission" date="2019-06" db="EMBL/GenBank/DDBJ databases">
        <title>Sequencing the genomes of 1000 actinobacteria strains.</title>
        <authorList>
            <person name="Klenk H.-P."/>
        </authorList>
    </citation>
    <scope>NUCLEOTIDE SEQUENCE [LARGE SCALE GENOMIC DNA]</scope>
    <source>
        <strain evidence="2 3">DSM 45301</strain>
    </source>
</reference>
<dbReference type="InterPro" id="IPR036388">
    <property type="entry name" value="WH-like_DNA-bd_sf"/>
</dbReference>
<dbReference type="SUPFAM" id="SSF53067">
    <property type="entry name" value="Actin-like ATPase domain"/>
    <property type="match status" value="1"/>
</dbReference>
<dbReference type="SUPFAM" id="SSF46785">
    <property type="entry name" value="Winged helix' DNA-binding domain"/>
    <property type="match status" value="1"/>
</dbReference>
<dbReference type="RefSeq" id="WP_142057314.1">
    <property type="nucleotide sequence ID" value="NZ_VFPA01000003.1"/>
</dbReference>
<dbReference type="GO" id="GO:0003700">
    <property type="term" value="F:DNA-binding transcription factor activity"/>
    <property type="evidence" value="ECO:0007669"/>
    <property type="project" value="InterPro"/>
</dbReference>
<evidence type="ECO:0000313" key="3">
    <source>
        <dbReference type="Proteomes" id="UP000315677"/>
    </source>
</evidence>
<organism evidence="2 3">
    <name type="scientific">Pseudonocardia kunmingensis</name>
    <dbReference type="NCBI Taxonomy" id="630975"/>
    <lineage>
        <taxon>Bacteria</taxon>
        <taxon>Bacillati</taxon>
        <taxon>Actinomycetota</taxon>
        <taxon>Actinomycetes</taxon>
        <taxon>Pseudonocardiales</taxon>
        <taxon>Pseudonocardiaceae</taxon>
        <taxon>Pseudonocardia</taxon>
    </lineage>
</organism>
<dbReference type="Proteomes" id="UP000315677">
    <property type="component" value="Unassembled WGS sequence"/>
</dbReference>
<dbReference type="InterPro" id="IPR043129">
    <property type="entry name" value="ATPase_NBD"/>
</dbReference>
<dbReference type="AlphaFoldDB" id="A0A543DIW2"/>
<dbReference type="OrthoDB" id="3534172at2"/>
<dbReference type="PANTHER" id="PTHR18964">
    <property type="entry name" value="ROK (REPRESSOR, ORF, KINASE) FAMILY"/>
    <property type="match status" value="1"/>
</dbReference>
<keyword evidence="2" id="KW-0418">Kinase</keyword>
<dbReference type="InterPro" id="IPR036390">
    <property type="entry name" value="WH_DNA-bd_sf"/>
</dbReference>
<keyword evidence="3" id="KW-1185">Reference proteome</keyword>
<protein>
    <submittedName>
        <fullName evidence="2">Putative NBD/HSP70 family sugar kinase</fullName>
    </submittedName>
</protein>
<accession>A0A543DIW2</accession>
<dbReference type="EMBL" id="VFPA01000003">
    <property type="protein sequence ID" value="TQM09251.1"/>
    <property type="molecule type" value="Genomic_DNA"/>
</dbReference>
<keyword evidence="2" id="KW-0808">Transferase</keyword>
<dbReference type="Pfam" id="PF00480">
    <property type="entry name" value="ROK"/>
    <property type="match status" value="1"/>
</dbReference>
<dbReference type="PANTHER" id="PTHR18964:SF149">
    <property type="entry name" value="BIFUNCTIONAL UDP-N-ACETYLGLUCOSAMINE 2-EPIMERASE_N-ACETYLMANNOSAMINE KINASE"/>
    <property type="match status" value="1"/>
</dbReference>
<comment type="caution">
    <text evidence="2">The sequence shown here is derived from an EMBL/GenBank/DDBJ whole genome shotgun (WGS) entry which is preliminary data.</text>
</comment>
<name>A0A543DIW2_9PSEU</name>
<dbReference type="InterPro" id="IPR000600">
    <property type="entry name" value="ROK"/>
</dbReference>
<sequence>MGVGTGRDTISVRRHNLRTVLRHLHLSGPSTRVELGRVTGLTRSAVGDLVAELIARELVRESDSEASGGRRGRPSLLVAPRDDRARVLAVNIRADTLRAALVSLGGTVSEVGEVPHDHVPGDPGAGLDQLANLVRDRLDALAAPPLAVGISVPGLVRATDGSVALAPLLGWRDLPLVAELRRRVDVDVPVVTANESNLSALAEHLRGAGRDHDHMIYLHAELGVGGGFVVDGKLLLGGHPGYGGEVGHMVVDPGGLPCHCGGHGCWETQVGADAVLRHAGITVEGASGRRTALAELLARADDHDPQAQAALAALVRPLGAGIATLISLFNPERIILSGLFAHLLRHFEPELRDAVEYHRPALSNRSTDVVPAQLGGAAPLLGAAEAAIDAFLDAFATTRTGHHLREGAL</sequence>
<gene>
    <name evidence="2" type="ORF">FB558_5003</name>
</gene>
<evidence type="ECO:0000313" key="2">
    <source>
        <dbReference type="EMBL" id="TQM09251.1"/>
    </source>
</evidence>
<comment type="similarity">
    <text evidence="1">Belongs to the ROK (NagC/XylR) family.</text>
</comment>
<evidence type="ECO:0000256" key="1">
    <source>
        <dbReference type="ARBA" id="ARBA00006479"/>
    </source>
</evidence>